<evidence type="ECO:0000313" key="2">
    <source>
        <dbReference type="EMBL" id="QHS98392.1"/>
    </source>
</evidence>
<protein>
    <submittedName>
        <fullName evidence="2">Uncharacterized protein</fullName>
    </submittedName>
</protein>
<keyword evidence="1" id="KW-1133">Transmembrane helix</keyword>
<feature type="transmembrane region" description="Helical" evidence="1">
    <location>
        <begin position="6"/>
        <end position="25"/>
    </location>
</feature>
<dbReference type="AlphaFoldDB" id="A0A6C0C258"/>
<evidence type="ECO:0000256" key="1">
    <source>
        <dbReference type="SAM" id="Phobius"/>
    </source>
</evidence>
<keyword evidence="1" id="KW-0472">Membrane</keyword>
<dbReference type="EMBL" id="MN739316">
    <property type="protein sequence ID" value="QHS98392.1"/>
    <property type="molecule type" value="Genomic_DNA"/>
</dbReference>
<feature type="transmembrane region" description="Helical" evidence="1">
    <location>
        <begin position="37"/>
        <end position="57"/>
    </location>
</feature>
<accession>A0A6C0C258</accession>
<name>A0A6C0C258_9ZZZZ</name>
<organism evidence="2">
    <name type="scientific">viral metagenome</name>
    <dbReference type="NCBI Taxonomy" id="1070528"/>
    <lineage>
        <taxon>unclassified sequences</taxon>
        <taxon>metagenomes</taxon>
        <taxon>organismal metagenomes</taxon>
    </lineage>
</organism>
<keyword evidence="1" id="KW-0812">Transmembrane</keyword>
<sequence length="58" mass="6744">MNKLYVIGIWLFINFFFLVIPYFYPTVASSVLLSYQCWFNAVIVLILFLPGSSALYLN</sequence>
<proteinExistence type="predicted"/>
<reference evidence="2" key="1">
    <citation type="journal article" date="2020" name="Nature">
        <title>Giant virus diversity and host interactions through global metagenomics.</title>
        <authorList>
            <person name="Schulz F."/>
            <person name="Roux S."/>
            <person name="Paez-Espino D."/>
            <person name="Jungbluth S."/>
            <person name="Walsh D.A."/>
            <person name="Denef V.J."/>
            <person name="McMahon K.D."/>
            <person name="Konstantinidis K.T."/>
            <person name="Eloe-Fadrosh E.A."/>
            <person name="Kyrpides N.C."/>
            <person name="Woyke T."/>
        </authorList>
    </citation>
    <scope>NUCLEOTIDE SEQUENCE</scope>
    <source>
        <strain evidence="2">GVMAG-M-3300020185-18</strain>
    </source>
</reference>